<evidence type="ECO:0000256" key="1">
    <source>
        <dbReference type="SAM" id="MobiDB-lite"/>
    </source>
</evidence>
<keyword evidence="3" id="KW-1185">Reference proteome</keyword>
<organism evidence="2 3">
    <name type="scientific">Sphagnum jensenii</name>
    <dbReference type="NCBI Taxonomy" id="128206"/>
    <lineage>
        <taxon>Eukaryota</taxon>
        <taxon>Viridiplantae</taxon>
        <taxon>Streptophyta</taxon>
        <taxon>Embryophyta</taxon>
        <taxon>Bryophyta</taxon>
        <taxon>Sphagnophytina</taxon>
        <taxon>Sphagnopsida</taxon>
        <taxon>Sphagnales</taxon>
        <taxon>Sphagnaceae</taxon>
        <taxon>Sphagnum</taxon>
    </lineage>
</organism>
<dbReference type="Proteomes" id="UP001497444">
    <property type="component" value="Unassembled WGS sequence"/>
</dbReference>
<reference evidence="2" key="1">
    <citation type="submission" date="2024-02" db="EMBL/GenBank/DDBJ databases">
        <authorList>
            <consortium name="ELIXIR-Norway"/>
            <consortium name="Elixir Norway"/>
        </authorList>
    </citation>
    <scope>NUCLEOTIDE SEQUENCE</scope>
</reference>
<feature type="region of interest" description="Disordered" evidence="1">
    <location>
        <begin position="1"/>
        <end position="51"/>
    </location>
</feature>
<proteinExistence type="predicted"/>
<accession>A0ABP0V717</accession>
<dbReference type="EMBL" id="CAXAQS010000140">
    <property type="protein sequence ID" value="CAK9250219.1"/>
    <property type="molecule type" value="Genomic_DNA"/>
</dbReference>
<feature type="compositionally biased region" description="Low complexity" evidence="1">
    <location>
        <begin position="17"/>
        <end position="29"/>
    </location>
</feature>
<protein>
    <submittedName>
        <fullName evidence="2">Uncharacterized protein</fullName>
    </submittedName>
</protein>
<gene>
    <name evidence="2" type="ORF">CSSPJE1EN1_LOCUS25597</name>
</gene>
<evidence type="ECO:0000313" key="3">
    <source>
        <dbReference type="Proteomes" id="UP001497444"/>
    </source>
</evidence>
<name>A0ABP0V717_9BRYO</name>
<comment type="caution">
    <text evidence="2">The sequence shown here is derived from an EMBL/GenBank/DDBJ whole genome shotgun (WGS) entry which is preliminary data.</text>
</comment>
<sequence>MKKKKKKFSEREGSAAQQQQQQQQQQKTRVQGKKKKKMQQPFSLTGVSSRAALDKARPISVQLMIHHITDALSACKRPLH</sequence>
<evidence type="ECO:0000313" key="2">
    <source>
        <dbReference type="EMBL" id="CAK9250219.1"/>
    </source>
</evidence>